<keyword evidence="1" id="KW-1185">Reference proteome</keyword>
<proteinExistence type="predicted"/>
<dbReference type="WBParaSite" id="ALUE_0000111201-mRNA-1">
    <property type="protein sequence ID" value="ALUE_0000111201-mRNA-1"/>
    <property type="gene ID" value="ALUE_0000111201"/>
</dbReference>
<dbReference type="Proteomes" id="UP000036681">
    <property type="component" value="Unplaced"/>
</dbReference>
<dbReference type="AlphaFoldDB" id="A0A0M3HHW7"/>
<accession>A0A0M3HHW7</accession>
<name>A0A0M3HHW7_ASCLU</name>
<reference evidence="2" key="1">
    <citation type="submission" date="2017-02" db="UniProtKB">
        <authorList>
            <consortium name="WormBaseParasite"/>
        </authorList>
    </citation>
    <scope>IDENTIFICATION</scope>
</reference>
<organism evidence="1 2">
    <name type="scientific">Ascaris lumbricoides</name>
    <name type="common">Giant roundworm</name>
    <dbReference type="NCBI Taxonomy" id="6252"/>
    <lineage>
        <taxon>Eukaryota</taxon>
        <taxon>Metazoa</taxon>
        <taxon>Ecdysozoa</taxon>
        <taxon>Nematoda</taxon>
        <taxon>Chromadorea</taxon>
        <taxon>Rhabditida</taxon>
        <taxon>Spirurina</taxon>
        <taxon>Ascaridomorpha</taxon>
        <taxon>Ascaridoidea</taxon>
        <taxon>Ascarididae</taxon>
        <taxon>Ascaris</taxon>
    </lineage>
</organism>
<sequence length="61" mass="7038">LFQALGVEVYDPNSPDFPTPRELPSPVIDHPAFKVNTPQVLCYFVTNAFIRTLFDMEVRQR</sequence>
<evidence type="ECO:0000313" key="1">
    <source>
        <dbReference type="Proteomes" id="UP000036681"/>
    </source>
</evidence>
<protein>
    <submittedName>
        <fullName evidence="2">SAM-dependent methyltransferase</fullName>
    </submittedName>
</protein>
<evidence type="ECO:0000313" key="2">
    <source>
        <dbReference type="WBParaSite" id="ALUE_0000111201-mRNA-1"/>
    </source>
</evidence>